<evidence type="ECO:0000259" key="11">
    <source>
        <dbReference type="PROSITE" id="PS51746"/>
    </source>
</evidence>
<comment type="catalytic activity">
    <reaction evidence="7">
        <text>L-threonyl-[protein] + ATP = O-phospho-L-threonyl-[protein] + ADP + H(+)</text>
        <dbReference type="Rhea" id="RHEA:46608"/>
        <dbReference type="Rhea" id="RHEA-COMP:11060"/>
        <dbReference type="Rhea" id="RHEA-COMP:11605"/>
        <dbReference type="ChEBI" id="CHEBI:15378"/>
        <dbReference type="ChEBI" id="CHEBI:30013"/>
        <dbReference type="ChEBI" id="CHEBI:30616"/>
        <dbReference type="ChEBI" id="CHEBI:61977"/>
        <dbReference type="ChEBI" id="CHEBI:456216"/>
        <dbReference type="EC" id="2.7.11.1"/>
    </reaction>
</comment>
<dbReference type="SMART" id="SM00220">
    <property type="entry name" value="S_TKc"/>
    <property type="match status" value="1"/>
</dbReference>
<dbReference type="Gene3D" id="3.60.40.10">
    <property type="entry name" value="PPM-type phosphatase domain"/>
    <property type="match status" value="1"/>
</dbReference>
<dbReference type="Pfam" id="PF13672">
    <property type="entry name" value="PP2C_2"/>
    <property type="match status" value="1"/>
</dbReference>
<evidence type="ECO:0000313" key="12">
    <source>
        <dbReference type="EMBL" id="MBK1817227.1"/>
    </source>
</evidence>
<keyword evidence="2" id="KW-0723">Serine/threonine-protein kinase</keyword>
<dbReference type="InterPro" id="IPR050236">
    <property type="entry name" value="Ser_Thr_kinase_AGC"/>
</dbReference>
<dbReference type="InterPro" id="IPR000719">
    <property type="entry name" value="Prot_kinase_dom"/>
</dbReference>
<evidence type="ECO:0000256" key="5">
    <source>
        <dbReference type="ARBA" id="ARBA00022777"/>
    </source>
</evidence>
<dbReference type="GO" id="GO:0005524">
    <property type="term" value="F:ATP binding"/>
    <property type="evidence" value="ECO:0007669"/>
    <property type="project" value="UniProtKB-KW"/>
</dbReference>
<keyword evidence="13" id="KW-1185">Reference proteome</keyword>
<dbReference type="Pfam" id="PF00069">
    <property type="entry name" value="Pkinase"/>
    <property type="match status" value="1"/>
</dbReference>
<name>A0A934R5A2_9BACT</name>
<dbReference type="EMBL" id="JAENIK010000012">
    <property type="protein sequence ID" value="MBK1817227.1"/>
    <property type="molecule type" value="Genomic_DNA"/>
</dbReference>
<feature type="domain" description="Protein kinase" evidence="10">
    <location>
        <begin position="268"/>
        <end position="537"/>
    </location>
</feature>
<proteinExistence type="predicted"/>
<dbReference type="RefSeq" id="WP_200352175.1">
    <property type="nucleotide sequence ID" value="NZ_BAABHZ010000001.1"/>
</dbReference>
<keyword evidence="5 12" id="KW-0418">Kinase</keyword>
<dbReference type="InterPro" id="IPR011009">
    <property type="entry name" value="Kinase-like_dom_sf"/>
</dbReference>
<keyword evidence="9" id="KW-1133">Transmembrane helix</keyword>
<comment type="catalytic activity">
    <reaction evidence="8">
        <text>L-seryl-[protein] + ATP = O-phospho-L-seryl-[protein] + ADP + H(+)</text>
        <dbReference type="Rhea" id="RHEA:17989"/>
        <dbReference type="Rhea" id="RHEA-COMP:9863"/>
        <dbReference type="Rhea" id="RHEA-COMP:11604"/>
        <dbReference type="ChEBI" id="CHEBI:15378"/>
        <dbReference type="ChEBI" id="CHEBI:29999"/>
        <dbReference type="ChEBI" id="CHEBI:30616"/>
        <dbReference type="ChEBI" id="CHEBI:83421"/>
        <dbReference type="ChEBI" id="CHEBI:456216"/>
        <dbReference type="EC" id="2.7.11.1"/>
    </reaction>
</comment>
<dbReference type="PANTHER" id="PTHR24356:SF1">
    <property type="entry name" value="SERINE_THREONINE-PROTEIN KINASE GREATWALL"/>
    <property type="match status" value="1"/>
</dbReference>
<evidence type="ECO:0000256" key="9">
    <source>
        <dbReference type="SAM" id="Phobius"/>
    </source>
</evidence>
<dbReference type="Gene3D" id="1.10.510.10">
    <property type="entry name" value="Transferase(Phosphotransferase) domain 1"/>
    <property type="match status" value="1"/>
</dbReference>
<comment type="caution">
    <text evidence="12">The sequence shown here is derived from an EMBL/GenBank/DDBJ whole genome shotgun (WGS) entry which is preliminary data.</text>
</comment>
<evidence type="ECO:0000256" key="3">
    <source>
        <dbReference type="ARBA" id="ARBA00022679"/>
    </source>
</evidence>
<reference evidence="12" key="1">
    <citation type="submission" date="2021-01" db="EMBL/GenBank/DDBJ databases">
        <title>Modified the classification status of verrucomicrobia.</title>
        <authorList>
            <person name="Feng X."/>
        </authorList>
    </citation>
    <scope>NUCLEOTIDE SEQUENCE</scope>
    <source>
        <strain evidence="12">JCM 18052</strain>
    </source>
</reference>
<dbReference type="PROSITE" id="PS51746">
    <property type="entry name" value="PPM_2"/>
    <property type="match status" value="1"/>
</dbReference>
<dbReference type="InterPro" id="IPR001932">
    <property type="entry name" value="PPM-type_phosphatase-like_dom"/>
</dbReference>
<dbReference type="InterPro" id="IPR036457">
    <property type="entry name" value="PPM-type-like_dom_sf"/>
</dbReference>
<dbReference type="CDD" id="cd14014">
    <property type="entry name" value="STKc_PknB_like"/>
    <property type="match status" value="1"/>
</dbReference>
<feature type="domain" description="PPM-type phosphatase" evidence="11">
    <location>
        <begin position="10"/>
        <end position="235"/>
    </location>
</feature>
<evidence type="ECO:0000313" key="13">
    <source>
        <dbReference type="Proteomes" id="UP000600139"/>
    </source>
</evidence>
<keyword evidence="4" id="KW-0547">Nucleotide-binding</keyword>
<feature type="transmembrane region" description="Helical" evidence="9">
    <location>
        <begin position="552"/>
        <end position="572"/>
    </location>
</feature>
<dbReference type="PANTHER" id="PTHR24356">
    <property type="entry name" value="SERINE/THREONINE-PROTEIN KINASE"/>
    <property type="match status" value="1"/>
</dbReference>
<dbReference type="GO" id="GO:0004674">
    <property type="term" value="F:protein serine/threonine kinase activity"/>
    <property type="evidence" value="ECO:0007669"/>
    <property type="project" value="UniProtKB-KW"/>
</dbReference>
<keyword evidence="6" id="KW-0067">ATP-binding</keyword>
<dbReference type="SUPFAM" id="SSF81606">
    <property type="entry name" value="PP2C-like"/>
    <property type="match status" value="1"/>
</dbReference>
<sequence>MHLTGRIELGTGLFTSAGPKPQNEDCLGVHIPDAALLPTKGIVACIADGVSAASAGKEAAESAVIGFISDYYETPESWEVKTAGQRVLTALNRWLFSQGQGFRDAEKGCVTTFTAVILKSQTAHVFHIGDSRLYRFRGGELEQITRDHASQVSADTCYLTRALGLTASPRIDYHTFPLETGDRYLLTTDGIHGELSRQDMEALIRQNTDSQNCADMLGSAAGAGQDNRSCILLEVKSLPDGNKDDVFRQLSSLPIPPDLLPGQSIDGLHVERLISASKNSQLYLVSDLDDSNRSYVLKTPSVSFEDDPAYLERFALEEWIGLRTDSPHLAKVIRRARPRRFLYYVMESIDGMTLERWSEKNPAPPVEQVVEMVGQIVEGVRALHRRDTLHQDLKPDNILLDASGIIKIIDYGSCQVGGIAEIATPFKRETSLGTLDFSAPEYRLGITATTRSDLFSIAVIFYHLLTGGHHPYGKAWARASSQRDFYNLAYQPAAAHNPMVPLWMDSVLRKALSIRSEDRHEVMSEFIHNLRHPDPAFLTAEPLPFAQRNPLLFWKLVAFIAIAGWIVTWAVLA</sequence>
<dbReference type="SMART" id="SM00332">
    <property type="entry name" value="PP2Cc"/>
    <property type="match status" value="1"/>
</dbReference>
<gene>
    <name evidence="12" type="ORF">JIN84_16525</name>
</gene>
<evidence type="ECO:0000259" key="10">
    <source>
        <dbReference type="PROSITE" id="PS50011"/>
    </source>
</evidence>
<accession>A0A934R5A2</accession>
<evidence type="ECO:0000256" key="6">
    <source>
        <dbReference type="ARBA" id="ARBA00022840"/>
    </source>
</evidence>
<dbReference type="SUPFAM" id="SSF56112">
    <property type="entry name" value="Protein kinase-like (PK-like)"/>
    <property type="match status" value="1"/>
</dbReference>
<evidence type="ECO:0000256" key="4">
    <source>
        <dbReference type="ARBA" id="ARBA00022741"/>
    </source>
</evidence>
<dbReference type="PROSITE" id="PS50011">
    <property type="entry name" value="PROTEIN_KINASE_DOM"/>
    <property type="match status" value="1"/>
</dbReference>
<evidence type="ECO:0000256" key="7">
    <source>
        <dbReference type="ARBA" id="ARBA00047899"/>
    </source>
</evidence>
<evidence type="ECO:0000256" key="1">
    <source>
        <dbReference type="ARBA" id="ARBA00012513"/>
    </source>
</evidence>
<keyword evidence="9" id="KW-0812">Transmembrane</keyword>
<dbReference type="SMART" id="SM00331">
    <property type="entry name" value="PP2C_SIG"/>
    <property type="match status" value="1"/>
</dbReference>
<evidence type="ECO:0000256" key="8">
    <source>
        <dbReference type="ARBA" id="ARBA00048679"/>
    </source>
</evidence>
<keyword evidence="3" id="KW-0808">Transferase</keyword>
<dbReference type="AlphaFoldDB" id="A0A934R5A2"/>
<dbReference type="EC" id="2.7.11.1" evidence="1"/>
<organism evidence="12 13">
    <name type="scientific">Luteolibacter yonseiensis</name>
    <dbReference type="NCBI Taxonomy" id="1144680"/>
    <lineage>
        <taxon>Bacteria</taxon>
        <taxon>Pseudomonadati</taxon>
        <taxon>Verrucomicrobiota</taxon>
        <taxon>Verrucomicrobiia</taxon>
        <taxon>Verrucomicrobiales</taxon>
        <taxon>Verrucomicrobiaceae</taxon>
        <taxon>Luteolibacter</taxon>
    </lineage>
</organism>
<keyword evidence="9" id="KW-0472">Membrane</keyword>
<dbReference type="Proteomes" id="UP000600139">
    <property type="component" value="Unassembled WGS sequence"/>
</dbReference>
<protein>
    <recommendedName>
        <fullName evidence="1">non-specific serine/threonine protein kinase</fullName>
        <ecNumber evidence="1">2.7.11.1</ecNumber>
    </recommendedName>
</protein>
<evidence type="ECO:0000256" key="2">
    <source>
        <dbReference type="ARBA" id="ARBA00022527"/>
    </source>
</evidence>
<dbReference type="CDD" id="cd00143">
    <property type="entry name" value="PP2Cc"/>
    <property type="match status" value="1"/>
</dbReference>